<organism evidence="1 2">
    <name type="scientific">Leptospira borgpetersenii serovar Hardjo-bovis str. Sponselee</name>
    <dbReference type="NCBI Taxonomy" id="1303729"/>
    <lineage>
        <taxon>Bacteria</taxon>
        <taxon>Pseudomonadati</taxon>
        <taxon>Spirochaetota</taxon>
        <taxon>Spirochaetia</taxon>
        <taxon>Leptospirales</taxon>
        <taxon>Leptospiraceae</taxon>
        <taxon>Leptospira</taxon>
    </lineage>
</organism>
<proteinExistence type="predicted"/>
<evidence type="ECO:0000313" key="2">
    <source>
        <dbReference type="Proteomes" id="UP000011873"/>
    </source>
</evidence>
<dbReference type="EMBL" id="ANMU01000058">
    <property type="protein sequence ID" value="EMJ82855.1"/>
    <property type="molecule type" value="Genomic_DNA"/>
</dbReference>
<dbReference type="Proteomes" id="UP000011873">
    <property type="component" value="Unassembled WGS sequence"/>
</dbReference>
<comment type="caution">
    <text evidence="1">The sequence shown here is derived from an EMBL/GenBank/DDBJ whole genome shotgun (WGS) entry which is preliminary data.</text>
</comment>
<accession>M6C9C0</accession>
<dbReference type="AlphaFoldDB" id="M6C9C0"/>
<name>M6C9C0_LEPBO</name>
<reference evidence="1 2" key="1">
    <citation type="submission" date="2013-01" db="EMBL/GenBank/DDBJ databases">
        <authorList>
            <person name="Harkins D.M."/>
            <person name="Durkin A.S."/>
            <person name="Brinkac L.M."/>
            <person name="Haft D.H."/>
            <person name="Selengut J.D."/>
            <person name="Sanka R."/>
            <person name="DePew J."/>
            <person name="Purushe J."/>
            <person name="Galloway R.L."/>
            <person name="Vinetz J.M."/>
            <person name="Sutton G.G."/>
            <person name="Nierman W.C."/>
            <person name="Fouts D.E."/>
        </authorList>
    </citation>
    <scope>NUCLEOTIDE SEQUENCE [LARGE SCALE GENOMIC DNA]</scope>
    <source>
        <strain evidence="1 2">Sponselee CDC</strain>
    </source>
</reference>
<dbReference type="PATRIC" id="fig|1218567.3.peg.1474"/>
<protein>
    <submittedName>
        <fullName evidence="1">Uncharacterized protein</fullName>
    </submittedName>
</protein>
<gene>
    <name evidence="1" type="ORF">LEP1GSC016_3472</name>
</gene>
<sequence length="41" mass="4936">MWNYILSIFNLVLIFVGVDDFEKRLGFFFLPLKRFISYDSA</sequence>
<evidence type="ECO:0000313" key="1">
    <source>
        <dbReference type="EMBL" id="EMJ82855.1"/>
    </source>
</evidence>